<dbReference type="Proteomes" id="UP000215335">
    <property type="component" value="Unassembled WGS sequence"/>
</dbReference>
<evidence type="ECO:0000313" key="7">
    <source>
        <dbReference type="Proteomes" id="UP000215335"/>
    </source>
</evidence>
<organism evidence="6 7">
    <name type="scientific">Trichomalopsis sarcophagae</name>
    <dbReference type="NCBI Taxonomy" id="543379"/>
    <lineage>
        <taxon>Eukaryota</taxon>
        <taxon>Metazoa</taxon>
        <taxon>Ecdysozoa</taxon>
        <taxon>Arthropoda</taxon>
        <taxon>Hexapoda</taxon>
        <taxon>Insecta</taxon>
        <taxon>Pterygota</taxon>
        <taxon>Neoptera</taxon>
        <taxon>Endopterygota</taxon>
        <taxon>Hymenoptera</taxon>
        <taxon>Apocrita</taxon>
        <taxon>Proctotrupomorpha</taxon>
        <taxon>Chalcidoidea</taxon>
        <taxon>Pteromalidae</taxon>
        <taxon>Pteromalinae</taxon>
        <taxon>Trichomalopsis</taxon>
    </lineage>
</organism>
<dbReference type="PANTHER" id="PTHR11461">
    <property type="entry name" value="SERINE PROTEASE INHIBITOR, SERPIN"/>
    <property type="match status" value="1"/>
</dbReference>
<dbReference type="OrthoDB" id="671595at2759"/>
<dbReference type="InterPro" id="IPR036186">
    <property type="entry name" value="Serpin_sf"/>
</dbReference>
<dbReference type="AlphaFoldDB" id="A0A232FFF5"/>
<dbReference type="Gene3D" id="3.30.497.10">
    <property type="entry name" value="Antithrombin, subunit I, domain 2"/>
    <property type="match status" value="2"/>
</dbReference>
<name>A0A232FFF5_9HYME</name>
<dbReference type="SMART" id="SM00093">
    <property type="entry name" value="SERPIN"/>
    <property type="match status" value="2"/>
</dbReference>
<protein>
    <recommendedName>
        <fullName evidence="5">Serpin domain-containing protein</fullName>
    </recommendedName>
</protein>
<evidence type="ECO:0000256" key="2">
    <source>
        <dbReference type="ARBA" id="ARBA00022690"/>
    </source>
</evidence>
<keyword evidence="3" id="KW-0722">Serine protease inhibitor</keyword>
<dbReference type="STRING" id="543379.A0A232FFF5"/>
<comment type="similarity">
    <text evidence="1 4">Belongs to the serpin family.</text>
</comment>
<comment type="caution">
    <text evidence="6">The sequence shown here is derived from an EMBL/GenBank/DDBJ whole genome shotgun (WGS) entry which is preliminary data.</text>
</comment>
<gene>
    <name evidence="6" type="ORF">TSAR_002439</name>
</gene>
<evidence type="ECO:0000256" key="4">
    <source>
        <dbReference type="RuleBase" id="RU000411"/>
    </source>
</evidence>
<dbReference type="InterPro" id="IPR023796">
    <property type="entry name" value="Serpin_dom"/>
</dbReference>
<evidence type="ECO:0000256" key="3">
    <source>
        <dbReference type="ARBA" id="ARBA00022900"/>
    </source>
</evidence>
<dbReference type="GO" id="GO:0004867">
    <property type="term" value="F:serine-type endopeptidase inhibitor activity"/>
    <property type="evidence" value="ECO:0007669"/>
    <property type="project" value="UniProtKB-KW"/>
</dbReference>
<feature type="domain" description="Serpin" evidence="5">
    <location>
        <begin position="23"/>
        <end position="372"/>
    </location>
</feature>
<evidence type="ECO:0000313" key="6">
    <source>
        <dbReference type="EMBL" id="OXU29425.1"/>
    </source>
</evidence>
<sequence>MAENNKHEEAVADVAKSAQSFTNDFHKNVAGKIDGNFVSSALSAHVVLAMAAYGADGKTKEEMQQTLHLPEKDEVAHEGFQHFIHAINNVPKVILKIANKIYGASDLKIKDRFLEITGKHFHSECSKLDFSKAKESADEVNNWCVEKTNGKIKDLLTKDDVTPDTRMILLNAVYFKGKWLDKFNEKATKPKPFHVNKTTTVDVPTMHITNKFFYKDLKELNAEVVALPYENEDLALVIIVPKEIDGLKQVEDNLEKIQIDEHDLKRYKREINLALPKFKIETTIDLNQHLDELGMSTMFTNKADFSGIASESLKVSKVLQKAFIEVNEEGSEAAAVTGMRLKKRCLPPPPIDLQVDRPFLYQIVDTGTIQIELECAWFDPTPPIVLNADKPFFYSIVYKGKPLFTVRMGLKSALFDLTPPIVLNVDKPFVYKIVYQGKPLFSGHVDYNTEKYFIIAVMMVRCCAMMPPQPPHQLTVDRPFLYKIVYKGIPLFSAVMNDMMDMPWNEQKLTIDRPFSYKIVYKSSVLFSGAMIMLCSLPPPPQRFNVDKPFFYKIVMMTYMMPPPPIVLNVDKPYLYQIVCKNSTIFSGRVNVSDRFHEANFVCSSLSAHVVLAMAAYGTGDTNNKAEMKKALQLPDSDEAACQEFRVFIDTLNSFEKVTLKMASKIYASDKFQIKDSYKEITAAYFRSECTALDFSNGDIVANTVNRWCSEKTNGKIDHIIDPSTVDPDLRMILLNAIYFKGDWKYKFNKAATKPKAFYTSKTSDLNVPTMHIRKMYFYKNLTEVEAQMVAIPYKSPELSMVIILPNRIDGLRELEENLDKVNYDSSEFGYKTAEVILALPKFRIENTIDLNGILQGLGMTQMFQNGQNFPGISDELLKIDQVIQKAFIEVNEEGSEAAAVTCTTMSFGSCSAPTKPPPIEFIVDRPFLYKILWKGVPLFSGHVYNPMN</sequence>
<feature type="domain" description="Serpin" evidence="5">
    <location>
        <begin position="583"/>
        <end position="947"/>
    </location>
</feature>
<dbReference type="Gene3D" id="2.30.39.10">
    <property type="entry name" value="Alpha-1-antitrypsin, domain 1"/>
    <property type="match status" value="2"/>
</dbReference>
<evidence type="ECO:0000256" key="1">
    <source>
        <dbReference type="ARBA" id="ARBA00009500"/>
    </source>
</evidence>
<proteinExistence type="inferred from homology"/>
<dbReference type="PANTHER" id="PTHR11461:SF211">
    <property type="entry name" value="GH10112P-RELATED"/>
    <property type="match status" value="1"/>
</dbReference>
<keyword evidence="2" id="KW-0646">Protease inhibitor</keyword>
<dbReference type="Pfam" id="PF00079">
    <property type="entry name" value="Serpin"/>
    <property type="match status" value="2"/>
</dbReference>
<dbReference type="InterPro" id="IPR042185">
    <property type="entry name" value="Serpin_sf_2"/>
</dbReference>
<dbReference type="CDD" id="cd19601">
    <property type="entry name" value="serpin42Da-like"/>
    <property type="match status" value="2"/>
</dbReference>
<keyword evidence="7" id="KW-1185">Reference proteome</keyword>
<evidence type="ECO:0000259" key="5">
    <source>
        <dbReference type="SMART" id="SM00093"/>
    </source>
</evidence>
<accession>A0A232FFF5</accession>
<dbReference type="InterPro" id="IPR042178">
    <property type="entry name" value="Serpin_sf_1"/>
</dbReference>
<dbReference type="SUPFAM" id="SSF56574">
    <property type="entry name" value="Serpins"/>
    <property type="match status" value="2"/>
</dbReference>
<dbReference type="InterPro" id="IPR000215">
    <property type="entry name" value="Serpin_fam"/>
</dbReference>
<dbReference type="GO" id="GO:0005615">
    <property type="term" value="C:extracellular space"/>
    <property type="evidence" value="ECO:0007669"/>
    <property type="project" value="InterPro"/>
</dbReference>
<dbReference type="EMBL" id="NNAY01000291">
    <property type="protein sequence ID" value="OXU29425.1"/>
    <property type="molecule type" value="Genomic_DNA"/>
</dbReference>
<reference evidence="6 7" key="1">
    <citation type="journal article" date="2017" name="Curr. Biol.">
        <title>The Evolution of Venom by Co-option of Single-Copy Genes.</title>
        <authorList>
            <person name="Martinson E.O."/>
            <person name="Mrinalini"/>
            <person name="Kelkar Y.D."/>
            <person name="Chang C.H."/>
            <person name="Werren J.H."/>
        </authorList>
    </citation>
    <scope>NUCLEOTIDE SEQUENCE [LARGE SCALE GENOMIC DNA]</scope>
    <source>
        <strain evidence="6 7">Alberta</strain>
        <tissue evidence="6">Whole body</tissue>
    </source>
</reference>
<dbReference type="PROSITE" id="PS00284">
    <property type="entry name" value="SERPIN"/>
    <property type="match status" value="1"/>
</dbReference>
<dbReference type="InterPro" id="IPR023795">
    <property type="entry name" value="Serpin_CS"/>
</dbReference>